<reference evidence="2 3" key="1">
    <citation type="submission" date="2024-10" db="EMBL/GenBank/DDBJ databases">
        <title>The Natural Products Discovery Center: Release of the First 8490 Sequenced Strains for Exploring Actinobacteria Biosynthetic Diversity.</title>
        <authorList>
            <person name="Kalkreuter E."/>
            <person name="Kautsar S.A."/>
            <person name="Yang D."/>
            <person name="Bader C.D."/>
            <person name="Teijaro C.N."/>
            <person name="Fluegel L."/>
            <person name="Davis C.M."/>
            <person name="Simpson J.R."/>
            <person name="Lauterbach L."/>
            <person name="Steele A.D."/>
            <person name="Gui C."/>
            <person name="Meng S."/>
            <person name="Li G."/>
            <person name="Viehrig K."/>
            <person name="Ye F."/>
            <person name="Su P."/>
            <person name="Kiefer A.F."/>
            <person name="Nichols A."/>
            <person name="Cepeda A.J."/>
            <person name="Yan W."/>
            <person name="Fan B."/>
            <person name="Jiang Y."/>
            <person name="Adhikari A."/>
            <person name="Zheng C.-J."/>
            <person name="Schuster L."/>
            <person name="Cowan T.M."/>
            <person name="Smanski M.J."/>
            <person name="Chevrette M.G."/>
            <person name="De Carvalho L.P.S."/>
            <person name="Shen B."/>
        </authorList>
    </citation>
    <scope>NUCLEOTIDE SEQUENCE [LARGE SCALE GENOMIC DNA]</scope>
    <source>
        <strain evidence="2 3">NPDC087689</strain>
    </source>
</reference>
<name>A0ABW8DMS1_9PSED</name>
<dbReference type="SUPFAM" id="SSF81901">
    <property type="entry name" value="HCP-like"/>
    <property type="match status" value="1"/>
</dbReference>
<feature type="chain" id="PRO_5046363202" evidence="1">
    <location>
        <begin position="29"/>
        <end position="342"/>
    </location>
</feature>
<organism evidence="2 3">
    <name type="scientific">Pseudomonas iridis</name>
    <dbReference type="NCBI Taxonomy" id="2710587"/>
    <lineage>
        <taxon>Bacteria</taxon>
        <taxon>Pseudomonadati</taxon>
        <taxon>Pseudomonadota</taxon>
        <taxon>Gammaproteobacteria</taxon>
        <taxon>Pseudomonadales</taxon>
        <taxon>Pseudomonadaceae</taxon>
        <taxon>Pseudomonas</taxon>
    </lineage>
</organism>
<protein>
    <submittedName>
        <fullName evidence="2">Sel1 repeat family protein</fullName>
    </submittedName>
</protein>
<sequence length="342" mass="36883">MVTNKYVRQMKWFSIALLTLGMSSGVFASSSSTAQCPSSNFADFVKIFSSDLETQKAFIASPVKHIHVIADGKIPKVIERSLSAIAGDELKVLLSENAAKSGLTIETQVPGRVVVRDEAGHFLKIFVFKHSDCWALSRVEDWAIDAVMEEITQSEKLTPGELELKKGVIFDRLVNKASPESGIYLYAAALDSYLDGARKGSAQAAFAAAGISLSGQAPRLENSRILALLIQASEQVPDAGLTLADFYCDEGEYDENHGCINPKESIATLERVARLGSTKALIRLGEVYEAGALVPADLPRAMACYRKIQKTDPKTATALAERLAARGAVSDNSIQCFEAGSF</sequence>
<evidence type="ECO:0000313" key="2">
    <source>
        <dbReference type="EMBL" id="MFJ2288512.1"/>
    </source>
</evidence>
<gene>
    <name evidence="2" type="ORF">ACIOUF_19485</name>
</gene>
<feature type="signal peptide" evidence="1">
    <location>
        <begin position="1"/>
        <end position="28"/>
    </location>
</feature>
<dbReference type="RefSeq" id="WP_261735514.1">
    <property type="nucleotide sequence ID" value="NZ_JALKQL010000002.1"/>
</dbReference>
<evidence type="ECO:0000256" key="1">
    <source>
        <dbReference type="SAM" id="SignalP"/>
    </source>
</evidence>
<dbReference type="EMBL" id="JBIUVY010000037">
    <property type="protein sequence ID" value="MFJ2288512.1"/>
    <property type="molecule type" value="Genomic_DNA"/>
</dbReference>
<comment type="caution">
    <text evidence="2">The sequence shown here is derived from an EMBL/GenBank/DDBJ whole genome shotgun (WGS) entry which is preliminary data.</text>
</comment>
<keyword evidence="3" id="KW-1185">Reference proteome</keyword>
<dbReference type="InterPro" id="IPR011990">
    <property type="entry name" value="TPR-like_helical_dom_sf"/>
</dbReference>
<accession>A0ABW8DMS1</accession>
<dbReference type="Gene3D" id="1.25.40.10">
    <property type="entry name" value="Tetratricopeptide repeat domain"/>
    <property type="match status" value="1"/>
</dbReference>
<dbReference type="Proteomes" id="UP001617296">
    <property type="component" value="Unassembled WGS sequence"/>
</dbReference>
<proteinExistence type="predicted"/>
<evidence type="ECO:0000313" key="3">
    <source>
        <dbReference type="Proteomes" id="UP001617296"/>
    </source>
</evidence>
<keyword evidence="1" id="KW-0732">Signal</keyword>